<keyword evidence="1" id="KW-0863">Zinc-finger</keyword>
<keyword evidence="1" id="KW-0479">Metal-binding</keyword>
<keyword evidence="6" id="KW-1185">Reference proteome</keyword>
<feature type="region of interest" description="Disordered" evidence="2">
    <location>
        <begin position="288"/>
        <end position="318"/>
    </location>
</feature>
<keyword evidence="1" id="KW-0862">Zinc</keyword>
<gene>
    <name evidence="4" type="ORF">EDS130_LOCUS2996</name>
    <name evidence="5" type="ORF">XAT740_LOCUS42585</name>
</gene>
<dbReference type="EMBL" id="CAJNOR010005127">
    <property type="protein sequence ID" value="CAF1546902.1"/>
    <property type="molecule type" value="Genomic_DNA"/>
</dbReference>
<sequence length="915" mass="101497">MVTRETTLYKIPFKKCQGALIQDERATIELYVEWPQNGGDDPVLVLNVADKNPSMYTKHDHVLPALIHHYASPPQQQDNLHPIDPPQQYKLPHDVSTAMASRDHNDDSLTTTAESRSAAIQKIKSQLMSQLSSIPELPQTNGFMHSVCENAISTSTSNTTNSFTEMQLLTTSPLLSAKPVPAITPNMQDPQQPSPSSYKAVTPVVCNCNNPFNHHDYNCSVVALAPQQITFSLTPDDSCSTANNRTPTPRMSHQTQSYLNDAYSTPSAQAVTSVPFSNSDYILTSASPQSLMTSPSQQSSVSGNNSTCPAKKTSSMMPNNQHQPHAFLFSPVSSMNYPSSTLNQGSILSPRMLPTNMSCKQNSQQMEQSLFSNTDSCQTRKQVINRINSPPQQHQSHVVSAMTPTRVCQQQGNFSHQNTFEMSNSLSITHGQQDVMNDSREDLAQRHSSSIDQTIRSPVSLDSTLMANTRRTPTSSPDIDGAISDFSQDRGMLVTGNMSNQNSLCRQEPLPSFPPIWIQSDAVETVTYLSSLETRQTPPTSNSNLFASMHSNGMSAMPHIARQSTPDYNTMQITLQQQSITGRKKRIGVRQINETGTKRGRKTNASKLQLLKTPVPMISTKSVLIAQQSSGDTQRMTAEVDPMRQSEHKIQLNYTADYEFQEDDLPKNDERVAPLTSPLSIQTLTYSSTAAPELIPNQLTTSVSATNSSIIYETYFSPPTLPSLSTWQENQVTLSVVTPPSINNTCSSEYQPLSQIPDHGKSDDCTQMSSSQSRDNTAPLVKTRKDNCHVHKTMKSASKSSGKANPVRKYTPKRFQQQQNLHSPGRKLRCTRCNSDRITDITQHEFCGQKNLVFECQSCGNASLRSNVSAAERKRRLNKVATDHLHRIECQFCHGIFHSHNEYLMHLKNDHASDK</sequence>
<evidence type="ECO:0000256" key="2">
    <source>
        <dbReference type="SAM" id="MobiDB-lite"/>
    </source>
</evidence>
<feature type="compositionally biased region" description="Polar residues" evidence="2">
    <location>
        <begin position="765"/>
        <end position="776"/>
    </location>
</feature>
<organism evidence="4 7">
    <name type="scientific">Adineta ricciae</name>
    <name type="common">Rotifer</name>
    <dbReference type="NCBI Taxonomy" id="249248"/>
    <lineage>
        <taxon>Eukaryota</taxon>
        <taxon>Metazoa</taxon>
        <taxon>Spiralia</taxon>
        <taxon>Gnathifera</taxon>
        <taxon>Rotifera</taxon>
        <taxon>Eurotatoria</taxon>
        <taxon>Bdelloidea</taxon>
        <taxon>Adinetida</taxon>
        <taxon>Adinetidae</taxon>
        <taxon>Adineta</taxon>
    </lineage>
</organism>
<evidence type="ECO:0000313" key="7">
    <source>
        <dbReference type="Proteomes" id="UP000663852"/>
    </source>
</evidence>
<dbReference type="GO" id="GO:0008270">
    <property type="term" value="F:zinc ion binding"/>
    <property type="evidence" value="ECO:0007669"/>
    <property type="project" value="UniProtKB-KW"/>
</dbReference>
<dbReference type="EMBL" id="CAJNOJ010000007">
    <property type="protein sequence ID" value="CAF0764755.1"/>
    <property type="molecule type" value="Genomic_DNA"/>
</dbReference>
<feature type="domain" description="C2H2-type" evidence="3">
    <location>
        <begin position="888"/>
        <end position="915"/>
    </location>
</feature>
<evidence type="ECO:0000256" key="1">
    <source>
        <dbReference type="PROSITE-ProRule" id="PRU00042"/>
    </source>
</evidence>
<reference evidence="4" key="1">
    <citation type="submission" date="2021-02" db="EMBL/GenBank/DDBJ databases">
        <authorList>
            <person name="Nowell W R."/>
        </authorList>
    </citation>
    <scope>NUCLEOTIDE SEQUENCE</scope>
</reference>
<dbReference type="Proteomes" id="UP000663828">
    <property type="component" value="Unassembled WGS sequence"/>
</dbReference>
<dbReference type="AlphaFoldDB" id="A0A813QBN5"/>
<protein>
    <recommendedName>
        <fullName evidence="3">C2H2-type domain-containing protein</fullName>
    </recommendedName>
</protein>
<evidence type="ECO:0000313" key="4">
    <source>
        <dbReference type="EMBL" id="CAF0764755.1"/>
    </source>
</evidence>
<accession>A0A813QBN5</accession>
<proteinExistence type="predicted"/>
<comment type="caution">
    <text evidence="4">The sequence shown here is derived from an EMBL/GenBank/DDBJ whole genome shotgun (WGS) entry which is preliminary data.</text>
</comment>
<evidence type="ECO:0000313" key="6">
    <source>
        <dbReference type="Proteomes" id="UP000663828"/>
    </source>
</evidence>
<name>A0A813QBN5_ADIRI</name>
<dbReference type="PROSITE" id="PS50157">
    <property type="entry name" value="ZINC_FINGER_C2H2_2"/>
    <property type="match status" value="1"/>
</dbReference>
<evidence type="ECO:0000313" key="5">
    <source>
        <dbReference type="EMBL" id="CAF1546902.1"/>
    </source>
</evidence>
<dbReference type="Proteomes" id="UP000663852">
    <property type="component" value="Unassembled WGS sequence"/>
</dbReference>
<feature type="region of interest" description="Disordered" evidence="2">
    <location>
        <begin position="755"/>
        <end position="823"/>
    </location>
</feature>
<dbReference type="InterPro" id="IPR013087">
    <property type="entry name" value="Znf_C2H2_type"/>
</dbReference>
<evidence type="ECO:0000259" key="3">
    <source>
        <dbReference type="PROSITE" id="PS50157"/>
    </source>
</evidence>
<dbReference type="PROSITE" id="PS00028">
    <property type="entry name" value="ZINC_FINGER_C2H2_1"/>
    <property type="match status" value="1"/>
</dbReference>